<evidence type="ECO:0000313" key="2">
    <source>
        <dbReference type="Proteomes" id="UP001219525"/>
    </source>
</evidence>
<dbReference type="EMBL" id="JARJCW010000057">
    <property type="protein sequence ID" value="KAJ7201835.1"/>
    <property type="molecule type" value="Genomic_DNA"/>
</dbReference>
<dbReference type="Proteomes" id="UP001219525">
    <property type="component" value="Unassembled WGS sequence"/>
</dbReference>
<sequence length="141" mass="15631">RFDTVLVNTGTGDLTGVQGHRVAQVRVVFSITQKAAATVLPRARGVELPSHLAYVEWFSRFGAAPEPSHLLYKVKRSIKNGEGLASIVPVLSIRRSTHLLPKFEPVAPPEWTSSNVLDQYSTFFVNPFTDRHAYTTVSILK</sequence>
<dbReference type="AlphaFoldDB" id="A0AAD6V3G7"/>
<protein>
    <submittedName>
        <fullName evidence="1">Uncharacterized protein</fullName>
    </submittedName>
</protein>
<gene>
    <name evidence="1" type="ORF">GGX14DRAFT_370897</name>
</gene>
<reference evidence="1" key="1">
    <citation type="submission" date="2023-03" db="EMBL/GenBank/DDBJ databases">
        <title>Massive genome expansion in bonnet fungi (Mycena s.s.) driven by repeated elements and novel gene families across ecological guilds.</title>
        <authorList>
            <consortium name="Lawrence Berkeley National Laboratory"/>
            <person name="Harder C.B."/>
            <person name="Miyauchi S."/>
            <person name="Viragh M."/>
            <person name="Kuo A."/>
            <person name="Thoen E."/>
            <person name="Andreopoulos B."/>
            <person name="Lu D."/>
            <person name="Skrede I."/>
            <person name="Drula E."/>
            <person name="Henrissat B."/>
            <person name="Morin E."/>
            <person name="Kohler A."/>
            <person name="Barry K."/>
            <person name="LaButti K."/>
            <person name="Morin E."/>
            <person name="Salamov A."/>
            <person name="Lipzen A."/>
            <person name="Mereny Z."/>
            <person name="Hegedus B."/>
            <person name="Baldrian P."/>
            <person name="Stursova M."/>
            <person name="Weitz H."/>
            <person name="Taylor A."/>
            <person name="Grigoriev I.V."/>
            <person name="Nagy L.G."/>
            <person name="Martin F."/>
            <person name="Kauserud H."/>
        </authorList>
    </citation>
    <scope>NUCLEOTIDE SEQUENCE</scope>
    <source>
        <strain evidence="1">9144</strain>
    </source>
</reference>
<feature type="non-terminal residue" evidence="1">
    <location>
        <position position="1"/>
    </location>
</feature>
<keyword evidence="2" id="KW-1185">Reference proteome</keyword>
<name>A0AAD6V3G7_9AGAR</name>
<proteinExistence type="predicted"/>
<organism evidence="1 2">
    <name type="scientific">Mycena pura</name>
    <dbReference type="NCBI Taxonomy" id="153505"/>
    <lineage>
        <taxon>Eukaryota</taxon>
        <taxon>Fungi</taxon>
        <taxon>Dikarya</taxon>
        <taxon>Basidiomycota</taxon>
        <taxon>Agaricomycotina</taxon>
        <taxon>Agaricomycetes</taxon>
        <taxon>Agaricomycetidae</taxon>
        <taxon>Agaricales</taxon>
        <taxon>Marasmiineae</taxon>
        <taxon>Mycenaceae</taxon>
        <taxon>Mycena</taxon>
    </lineage>
</organism>
<evidence type="ECO:0000313" key="1">
    <source>
        <dbReference type="EMBL" id="KAJ7201835.1"/>
    </source>
</evidence>
<accession>A0AAD6V3G7</accession>
<comment type="caution">
    <text evidence="1">The sequence shown here is derived from an EMBL/GenBank/DDBJ whole genome shotgun (WGS) entry which is preliminary data.</text>
</comment>